<dbReference type="PANTHER" id="PTHR33608">
    <property type="entry name" value="BLL2464 PROTEIN"/>
    <property type="match status" value="1"/>
</dbReference>
<gene>
    <name evidence="2" type="ORF">CSTERTH_07500</name>
</gene>
<sequence length="287" mass="32469">MKILTNEDLRKLQSLSLQINLPVSGQATGNRKSRNKGISAEFSDYREYTPGDDFRRIDWNAYGRFNRLFVKLYMEEREAPVRIFTDVSLSMDYGSPSKFAAALRLAAAISYISLLSYDSVYICPWNEKVLGTYGPFRNQAAYIEVDSLLSGLKASGKSNLYNALRSMEWKPGRGISIVITDGLLQGGLEEGLKYLKYKNQDVFLCLILSPDEMSPSVNDAVELIDSETGERLEITVSDVLIKKYEEAMKRHLAKIREQCRKLGIQHTVLTADMPVDLMLKNSVIRNL</sequence>
<dbReference type="PANTHER" id="PTHR33608:SF7">
    <property type="entry name" value="DUF58 DOMAIN-CONTAINING PROTEIN"/>
    <property type="match status" value="1"/>
</dbReference>
<dbReference type="SUPFAM" id="SSF53300">
    <property type="entry name" value="vWA-like"/>
    <property type="match status" value="1"/>
</dbReference>
<dbReference type="AlphaFoldDB" id="A0A1B1YDP8"/>
<dbReference type="OrthoDB" id="9776116at2"/>
<name>A0A1B1YDP8_THEST</name>
<reference evidence="2 3" key="1">
    <citation type="submission" date="2016-02" db="EMBL/GenBank/DDBJ databases">
        <title>Comparison of Clostridium stercorarium subspecies using comparative genomics and transcriptomics.</title>
        <authorList>
            <person name="Schellenberg J."/>
            <person name="Thallinger G."/>
            <person name="Levin D.B."/>
            <person name="Zhang X."/>
            <person name="Alvare G."/>
            <person name="Fristensky B."/>
            <person name="Sparling R."/>
        </authorList>
    </citation>
    <scope>NUCLEOTIDE SEQUENCE [LARGE SCALE GENOMIC DNA]</scope>
    <source>
        <strain evidence="2 3">DSM 2910</strain>
    </source>
</reference>
<protein>
    <recommendedName>
        <fullName evidence="1">DUF58 domain-containing protein</fullName>
    </recommendedName>
</protein>
<dbReference type="Proteomes" id="UP000092971">
    <property type="component" value="Chromosome"/>
</dbReference>
<accession>A0A1B1YDP8</accession>
<dbReference type="InterPro" id="IPR036465">
    <property type="entry name" value="vWFA_dom_sf"/>
</dbReference>
<evidence type="ECO:0000313" key="2">
    <source>
        <dbReference type="EMBL" id="ANW98878.1"/>
    </source>
</evidence>
<dbReference type="EMBL" id="CP014672">
    <property type="protein sequence ID" value="ANW98878.1"/>
    <property type="molecule type" value="Genomic_DNA"/>
</dbReference>
<evidence type="ECO:0000313" key="3">
    <source>
        <dbReference type="Proteomes" id="UP000092971"/>
    </source>
</evidence>
<dbReference type="RefSeq" id="WP_054632721.1">
    <property type="nucleotide sequence ID" value="NZ_CP014672.1"/>
</dbReference>
<dbReference type="Pfam" id="PF01882">
    <property type="entry name" value="DUF58"/>
    <property type="match status" value="1"/>
</dbReference>
<feature type="domain" description="DUF58" evidence="1">
    <location>
        <begin position="44"/>
        <end position="252"/>
    </location>
</feature>
<organism evidence="2 3">
    <name type="scientific">Thermoclostridium stercorarium subsp. thermolacticum DSM 2910</name>
    <dbReference type="NCBI Taxonomy" id="1121336"/>
    <lineage>
        <taxon>Bacteria</taxon>
        <taxon>Bacillati</taxon>
        <taxon>Bacillota</taxon>
        <taxon>Clostridia</taxon>
        <taxon>Eubacteriales</taxon>
        <taxon>Oscillospiraceae</taxon>
        <taxon>Thermoclostridium</taxon>
    </lineage>
</organism>
<dbReference type="InterPro" id="IPR002881">
    <property type="entry name" value="DUF58"/>
</dbReference>
<proteinExistence type="predicted"/>
<evidence type="ECO:0000259" key="1">
    <source>
        <dbReference type="Pfam" id="PF01882"/>
    </source>
</evidence>